<dbReference type="FunFam" id="3.30.70.270:FF:000020">
    <property type="entry name" value="Transposon Tf2-6 polyprotein-like Protein"/>
    <property type="match status" value="1"/>
</dbReference>
<name>A0AA38C2E0_TAXCH</name>
<evidence type="ECO:0008006" key="23">
    <source>
        <dbReference type="Google" id="ProtNLM"/>
    </source>
</evidence>
<dbReference type="InterPro" id="IPR023780">
    <property type="entry name" value="Chromo_domain"/>
</dbReference>
<dbReference type="Pfam" id="PF17921">
    <property type="entry name" value="Integrase_H2C2"/>
    <property type="match status" value="1"/>
</dbReference>
<dbReference type="InterPro" id="IPR012337">
    <property type="entry name" value="RNaseH-like_sf"/>
</dbReference>
<evidence type="ECO:0000256" key="1">
    <source>
        <dbReference type="ARBA" id="ARBA00004123"/>
    </source>
</evidence>
<dbReference type="Pfam" id="PF24626">
    <property type="entry name" value="SH3_Tf2-1"/>
    <property type="match status" value="1"/>
</dbReference>
<keyword evidence="4" id="KW-0548">Nucleotidyltransferase</keyword>
<dbReference type="CDD" id="cd00303">
    <property type="entry name" value="retropepsin_like"/>
    <property type="match status" value="1"/>
</dbReference>
<dbReference type="Gene3D" id="3.10.20.370">
    <property type="match status" value="1"/>
</dbReference>
<dbReference type="InterPro" id="IPR000953">
    <property type="entry name" value="Chromo/chromo_shadow_dom"/>
</dbReference>
<evidence type="ECO:0000256" key="15">
    <source>
        <dbReference type="ARBA" id="ARBA00023172"/>
    </source>
</evidence>
<dbReference type="SMART" id="SM00298">
    <property type="entry name" value="CHROMO"/>
    <property type="match status" value="1"/>
</dbReference>
<dbReference type="Pfam" id="PF17917">
    <property type="entry name" value="RT_RNaseH"/>
    <property type="match status" value="1"/>
</dbReference>
<keyword evidence="8" id="KW-0255">Endonuclease</keyword>
<feature type="coiled-coil region" evidence="17">
    <location>
        <begin position="880"/>
        <end position="918"/>
    </location>
</feature>
<dbReference type="FunFam" id="1.10.340.70:FF:000001">
    <property type="entry name" value="Retrovirus-related Pol polyprotein from transposon gypsy-like Protein"/>
    <property type="match status" value="1"/>
</dbReference>
<dbReference type="GO" id="GO:0005634">
    <property type="term" value="C:nucleus"/>
    <property type="evidence" value="ECO:0007669"/>
    <property type="project" value="UniProtKB-SubCell"/>
</dbReference>
<dbReference type="SUPFAM" id="SSF56672">
    <property type="entry name" value="DNA/RNA polymerases"/>
    <property type="match status" value="1"/>
</dbReference>
<dbReference type="Gene3D" id="1.10.340.70">
    <property type="match status" value="1"/>
</dbReference>
<dbReference type="Pfam" id="PF00665">
    <property type="entry name" value="rve"/>
    <property type="match status" value="1"/>
</dbReference>
<evidence type="ECO:0000313" key="22">
    <source>
        <dbReference type="Proteomes" id="UP000824469"/>
    </source>
</evidence>
<dbReference type="Pfam" id="PF00078">
    <property type="entry name" value="RVT_1"/>
    <property type="match status" value="1"/>
</dbReference>
<dbReference type="Proteomes" id="UP000824469">
    <property type="component" value="Unassembled WGS sequence"/>
</dbReference>
<feature type="domain" description="Integrase catalytic" evidence="20">
    <location>
        <begin position="702"/>
        <end position="866"/>
    </location>
</feature>
<dbReference type="Pfam" id="PF00385">
    <property type="entry name" value="Chromo"/>
    <property type="match status" value="1"/>
</dbReference>
<dbReference type="Gene3D" id="3.10.10.10">
    <property type="entry name" value="HIV Type 1 Reverse Transcriptase, subunit A, domain 1"/>
    <property type="match status" value="1"/>
</dbReference>
<proteinExistence type="predicted"/>
<evidence type="ECO:0000259" key="18">
    <source>
        <dbReference type="PROSITE" id="PS50013"/>
    </source>
</evidence>
<dbReference type="PROSITE" id="PS50013">
    <property type="entry name" value="CHROMO_2"/>
    <property type="match status" value="1"/>
</dbReference>
<dbReference type="GO" id="GO:0004519">
    <property type="term" value="F:endonuclease activity"/>
    <property type="evidence" value="ECO:0007669"/>
    <property type="project" value="UniProtKB-KW"/>
</dbReference>
<dbReference type="GO" id="GO:0003887">
    <property type="term" value="F:DNA-directed DNA polymerase activity"/>
    <property type="evidence" value="ECO:0007669"/>
    <property type="project" value="UniProtKB-KW"/>
</dbReference>
<evidence type="ECO:0000256" key="12">
    <source>
        <dbReference type="ARBA" id="ARBA00022918"/>
    </source>
</evidence>
<feature type="domain" description="Reverse transcriptase" evidence="19">
    <location>
        <begin position="183"/>
        <end position="362"/>
    </location>
</feature>
<keyword evidence="22" id="KW-1185">Reference proteome</keyword>
<evidence type="ECO:0000256" key="5">
    <source>
        <dbReference type="ARBA" id="ARBA00022722"/>
    </source>
</evidence>
<evidence type="ECO:0000259" key="19">
    <source>
        <dbReference type="PROSITE" id="PS50878"/>
    </source>
</evidence>
<keyword evidence="17" id="KW-0175">Coiled coil</keyword>
<evidence type="ECO:0000259" key="20">
    <source>
        <dbReference type="PROSITE" id="PS50994"/>
    </source>
</evidence>
<organism evidence="21 22">
    <name type="scientific">Taxus chinensis</name>
    <name type="common">Chinese yew</name>
    <name type="synonym">Taxus wallichiana var. chinensis</name>
    <dbReference type="NCBI Taxonomy" id="29808"/>
    <lineage>
        <taxon>Eukaryota</taxon>
        <taxon>Viridiplantae</taxon>
        <taxon>Streptophyta</taxon>
        <taxon>Embryophyta</taxon>
        <taxon>Tracheophyta</taxon>
        <taxon>Spermatophyta</taxon>
        <taxon>Pinopsida</taxon>
        <taxon>Pinidae</taxon>
        <taxon>Conifers II</taxon>
        <taxon>Cupressales</taxon>
        <taxon>Taxaceae</taxon>
        <taxon>Taxus</taxon>
    </lineage>
</organism>
<dbReference type="InterPro" id="IPR000477">
    <property type="entry name" value="RT_dom"/>
</dbReference>
<dbReference type="CDD" id="cd09274">
    <property type="entry name" value="RNase_HI_RT_Ty3"/>
    <property type="match status" value="1"/>
</dbReference>
<dbReference type="CDD" id="cd00024">
    <property type="entry name" value="CD_CSD"/>
    <property type="match status" value="1"/>
</dbReference>
<evidence type="ECO:0000256" key="6">
    <source>
        <dbReference type="ARBA" id="ARBA00022723"/>
    </source>
</evidence>
<evidence type="ECO:0000256" key="14">
    <source>
        <dbReference type="ARBA" id="ARBA00023125"/>
    </source>
</evidence>
<dbReference type="InterPro" id="IPR056924">
    <property type="entry name" value="SH3_Tf2-1"/>
</dbReference>
<dbReference type="InterPro" id="IPR023779">
    <property type="entry name" value="Chromodomain_CS"/>
</dbReference>
<evidence type="ECO:0000256" key="9">
    <source>
        <dbReference type="ARBA" id="ARBA00022801"/>
    </source>
</evidence>
<dbReference type="PANTHER" id="PTHR37984">
    <property type="entry name" value="PROTEIN CBG26694"/>
    <property type="match status" value="1"/>
</dbReference>
<dbReference type="PROSITE" id="PS50878">
    <property type="entry name" value="RT_POL"/>
    <property type="match status" value="1"/>
</dbReference>
<keyword evidence="13" id="KW-0239">DNA-directed DNA polymerase</keyword>
<keyword evidence="7" id="KW-0064">Aspartyl protease</keyword>
<dbReference type="PANTHER" id="PTHR37984:SF5">
    <property type="entry name" value="PROTEIN NYNRIN-LIKE"/>
    <property type="match status" value="1"/>
</dbReference>
<dbReference type="SUPFAM" id="SSF53098">
    <property type="entry name" value="Ribonuclease H-like"/>
    <property type="match status" value="1"/>
</dbReference>
<keyword evidence="12" id="KW-0695">RNA-directed DNA polymerase</keyword>
<dbReference type="PROSITE" id="PS50994">
    <property type="entry name" value="INTEGRASE"/>
    <property type="match status" value="1"/>
</dbReference>
<gene>
    <name evidence="21" type="ORF">KI387_041374</name>
</gene>
<keyword evidence="6" id="KW-0479">Metal-binding</keyword>
<evidence type="ECO:0000256" key="13">
    <source>
        <dbReference type="ARBA" id="ARBA00022932"/>
    </source>
</evidence>
<evidence type="ECO:0000313" key="21">
    <source>
        <dbReference type="EMBL" id="KAH9293421.1"/>
    </source>
</evidence>
<dbReference type="SUPFAM" id="SSF54160">
    <property type="entry name" value="Chromo domain-like"/>
    <property type="match status" value="1"/>
</dbReference>
<keyword evidence="10" id="KW-0460">Magnesium</keyword>
<keyword evidence="11" id="KW-0229">DNA integration</keyword>
<evidence type="ECO:0000256" key="16">
    <source>
        <dbReference type="ARBA" id="ARBA00023242"/>
    </source>
</evidence>
<dbReference type="InterPro" id="IPR001584">
    <property type="entry name" value="Integrase_cat-core"/>
</dbReference>
<dbReference type="InterPro" id="IPR043128">
    <property type="entry name" value="Rev_trsase/Diguanyl_cyclase"/>
</dbReference>
<evidence type="ECO:0000256" key="3">
    <source>
        <dbReference type="ARBA" id="ARBA00022679"/>
    </source>
</evidence>
<dbReference type="GO" id="GO:0006310">
    <property type="term" value="P:DNA recombination"/>
    <property type="evidence" value="ECO:0007669"/>
    <property type="project" value="UniProtKB-KW"/>
</dbReference>
<evidence type="ECO:0000256" key="2">
    <source>
        <dbReference type="ARBA" id="ARBA00022670"/>
    </source>
</evidence>
<dbReference type="InterPro" id="IPR041373">
    <property type="entry name" value="RT_RNaseH"/>
</dbReference>
<evidence type="ECO:0000256" key="8">
    <source>
        <dbReference type="ARBA" id="ARBA00022759"/>
    </source>
</evidence>
<dbReference type="Gene3D" id="2.40.50.40">
    <property type="match status" value="1"/>
</dbReference>
<dbReference type="Gene3D" id="3.30.70.270">
    <property type="match status" value="2"/>
</dbReference>
<keyword evidence="14" id="KW-0238">DNA-binding</keyword>
<comment type="caution">
    <text evidence="21">The sequence shown here is derived from an EMBL/GenBank/DDBJ whole genome shotgun (WGS) entry which is preliminary data.</text>
</comment>
<dbReference type="GO" id="GO:0004190">
    <property type="term" value="F:aspartic-type endopeptidase activity"/>
    <property type="evidence" value="ECO:0007669"/>
    <property type="project" value="UniProtKB-KW"/>
</dbReference>
<dbReference type="FunFam" id="3.10.10.10:FF:000007">
    <property type="entry name" value="Retrovirus-related Pol polyprotein from transposon 17.6-like Protein"/>
    <property type="match status" value="1"/>
</dbReference>
<feature type="domain" description="Chromo" evidence="18">
    <location>
        <begin position="1011"/>
        <end position="1056"/>
    </location>
</feature>
<sequence length="1075" mass="124002">MQVMIADGGTVKCTGKCHSIKLSMGDYMLDSPMFAISMGGADIVLGVQWLTTLGTIEMNFQELFMRFHSDGRTIQLNGMVAKSPQIISSHQMQKVLRKGVDGFIAKLFSIEVQNTESSMPPDLQKIVDAHSSIFDAIPKGLPPVRDHDHAIQLIPGSQTPNIRPYRYPYSQKSEIEKMVEEMLKAGIIRHSQSAYSSPVVMVRKKDETWRMCPDYRELNKYTIKDKFPIPVIDDLLDELHGAVYFTKLDLRSGYHQIRIKEEDVHKMAFRTHEGHYEFLVMPFGLTNVPSTFQNLMNTIFRHFLRKFVLVFFDDILIYSKTWEEHLQHENKVLEVLEKHTLYAKPSKCSFGEQEVEYLGHIVSHEGVKVDPQKIKAMVEWPRPKNLKNLRGFLGLTGYYRRFVWGYGRIATPLTALLKKDAFHWTDVATKSFEQLKEAMCSTPVLATPNFSKTFIVECDASGSGLGAVLMQEGRPIAFESHQFKGKDLLKPVYEKEMMAILHAVKQWRPYLMGRHFKVKTDHDSLKYFLEQRLSSEEQQKWVTKMLGYDFEIIYKKGKENVVADALSRRDTSADALLCGMSMLTADWVDEARLEWNQDKDTQSLIQNIKQGSMTSNKFEWKGNALWYKDRLYLSKDSELKHKILAELHASPVGGHSGFLKTYHRIKRELFWEGLKGDVQKFVSECLVCQQNKGETIKTPGLLQPLPIPSQRWEEVSMDFITGLPCSEGKNVIFVIVDRLTKYAHFCALSHPFAASTVATIFLETVQRLHGTPKIIVSDRDPIFTSNFWTELFSCLGTQLAHSSSYHPQTDGQTEVVNKCLEGYLRCFVSDKQERWIKWLPLAEWWYNTSFHTSSQMTPFLALYGYHPPSITSSLRVQTKVRDVEEHIQHQQQVLASLKENLALAQNRMKQQADQHRSERHFEIGDWVFVRLQPYKQMSLKQQKKENKLAPKYYGPYQVLQKIGSVAYKLELPPSSHIHPVFHVSCLKKVIGQKFEAQTELPELDEEGRIILEPEKILQTRTKRLRTRDIKEYLIKWKNLSIEDATWEDEGFLQQHPGLFNVEDNVGLKGKGMLRP</sequence>
<keyword evidence="9" id="KW-0378">Hydrolase</keyword>
<dbReference type="GO" id="GO:0015074">
    <property type="term" value="P:DNA integration"/>
    <property type="evidence" value="ECO:0007669"/>
    <property type="project" value="UniProtKB-KW"/>
</dbReference>
<protein>
    <recommendedName>
        <fullName evidence="23">Reverse transcriptase</fullName>
    </recommendedName>
</protein>
<dbReference type="InterPro" id="IPR016197">
    <property type="entry name" value="Chromo-like_dom_sf"/>
</dbReference>
<dbReference type="InterPro" id="IPR041588">
    <property type="entry name" value="Integrase_H2C2"/>
</dbReference>
<accession>A0AA38C2E0</accession>
<dbReference type="InterPro" id="IPR036397">
    <property type="entry name" value="RNaseH_sf"/>
</dbReference>
<keyword evidence="3" id="KW-0808">Transferase</keyword>
<dbReference type="GO" id="GO:0006508">
    <property type="term" value="P:proteolysis"/>
    <property type="evidence" value="ECO:0007669"/>
    <property type="project" value="UniProtKB-KW"/>
</dbReference>
<evidence type="ECO:0000256" key="17">
    <source>
        <dbReference type="SAM" id="Coils"/>
    </source>
</evidence>
<evidence type="ECO:0000256" key="10">
    <source>
        <dbReference type="ARBA" id="ARBA00022842"/>
    </source>
</evidence>
<dbReference type="Gene3D" id="3.30.420.10">
    <property type="entry name" value="Ribonuclease H-like superfamily/Ribonuclease H"/>
    <property type="match status" value="1"/>
</dbReference>
<dbReference type="GO" id="GO:0046872">
    <property type="term" value="F:metal ion binding"/>
    <property type="evidence" value="ECO:0007669"/>
    <property type="project" value="UniProtKB-KW"/>
</dbReference>
<dbReference type="InterPro" id="IPR043502">
    <property type="entry name" value="DNA/RNA_pol_sf"/>
</dbReference>
<keyword evidence="16" id="KW-0539">Nucleus</keyword>
<dbReference type="OMA" id="INEESTW"/>
<keyword evidence="5" id="KW-0540">Nuclease</keyword>
<reference evidence="21 22" key="1">
    <citation type="journal article" date="2021" name="Nat. Plants">
        <title>The Taxus genome provides insights into paclitaxel biosynthesis.</title>
        <authorList>
            <person name="Xiong X."/>
            <person name="Gou J."/>
            <person name="Liao Q."/>
            <person name="Li Y."/>
            <person name="Zhou Q."/>
            <person name="Bi G."/>
            <person name="Li C."/>
            <person name="Du R."/>
            <person name="Wang X."/>
            <person name="Sun T."/>
            <person name="Guo L."/>
            <person name="Liang H."/>
            <person name="Lu P."/>
            <person name="Wu Y."/>
            <person name="Zhang Z."/>
            <person name="Ro D.K."/>
            <person name="Shang Y."/>
            <person name="Huang S."/>
            <person name="Yan J."/>
        </authorList>
    </citation>
    <scope>NUCLEOTIDE SEQUENCE [LARGE SCALE GENOMIC DNA]</scope>
    <source>
        <strain evidence="21">Ta-2019</strain>
    </source>
</reference>
<keyword evidence="15" id="KW-0233">DNA recombination</keyword>
<dbReference type="AlphaFoldDB" id="A0AA38C2E0"/>
<dbReference type="PROSITE" id="PS00598">
    <property type="entry name" value="CHROMO_1"/>
    <property type="match status" value="1"/>
</dbReference>
<evidence type="ECO:0000256" key="7">
    <source>
        <dbReference type="ARBA" id="ARBA00022750"/>
    </source>
</evidence>
<evidence type="ECO:0000256" key="11">
    <source>
        <dbReference type="ARBA" id="ARBA00022908"/>
    </source>
</evidence>
<keyword evidence="2" id="KW-0645">Protease</keyword>
<dbReference type="GO" id="GO:0003964">
    <property type="term" value="F:RNA-directed DNA polymerase activity"/>
    <property type="evidence" value="ECO:0007669"/>
    <property type="project" value="UniProtKB-KW"/>
</dbReference>
<dbReference type="EMBL" id="JAHRHJ020001155">
    <property type="protein sequence ID" value="KAH9293421.1"/>
    <property type="molecule type" value="Genomic_DNA"/>
</dbReference>
<comment type="subcellular location">
    <subcellularLocation>
        <location evidence="1">Nucleus</location>
    </subcellularLocation>
</comment>
<evidence type="ECO:0000256" key="4">
    <source>
        <dbReference type="ARBA" id="ARBA00022695"/>
    </source>
</evidence>
<dbReference type="InterPro" id="IPR050951">
    <property type="entry name" value="Retrovirus_Pol_polyprotein"/>
</dbReference>
<dbReference type="GO" id="GO:0003677">
    <property type="term" value="F:DNA binding"/>
    <property type="evidence" value="ECO:0007669"/>
    <property type="project" value="UniProtKB-KW"/>
</dbReference>
<dbReference type="CDD" id="cd01647">
    <property type="entry name" value="RT_LTR"/>
    <property type="match status" value="1"/>
</dbReference>